<gene>
    <name evidence="1" type="ORF">RUN215_v1_420161</name>
</gene>
<proteinExistence type="predicted"/>
<organism evidence="1">
    <name type="scientific">Ralstonia solanacearum</name>
    <name type="common">Pseudomonas solanacearum</name>
    <dbReference type="NCBI Taxonomy" id="305"/>
    <lineage>
        <taxon>Bacteria</taxon>
        <taxon>Pseudomonadati</taxon>
        <taxon>Pseudomonadota</taxon>
        <taxon>Betaproteobacteria</taxon>
        <taxon>Burkholderiales</taxon>
        <taxon>Burkholderiaceae</taxon>
        <taxon>Ralstonia</taxon>
        <taxon>Ralstonia solanacearum species complex</taxon>
    </lineage>
</organism>
<sequence length="26" mass="3373">MFRWKKFCATRWYSEILWLARDTHAR</sequence>
<protein>
    <submittedName>
        <fullName evidence="1">Uncharacterized protein</fullName>
    </submittedName>
</protein>
<evidence type="ECO:0000313" key="1">
    <source>
        <dbReference type="EMBL" id="CUV55082.1"/>
    </source>
</evidence>
<dbReference type="AlphaFoldDB" id="A0A0S4WU26"/>
<dbReference type="EMBL" id="LN899820">
    <property type="protein sequence ID" value="CUV55082.1"/>
    <property type="molecule type" value="Genomic_DNA"/>
</dbReference>
<accession>A0A0S4WU26</accession>
<reference evidence="1" key="1">
    <citation type="submission" date="2015-10" db="EMBL/GenBank/DDBJ databases">
        <authorList>
            <person name="Gilbert D.G."/>
        </authorList>
    </citation>
    <scope>NUCLEOTIDE SEQUENCE</scope>
    <source>
        <strain evidence="1">Phyl III-seqv23</strain>
    </source>
</reference>
<name>A0A0S4WU26_RALSL</name>